<feature type="transmembrane region" description="Helical" evidence="7">
    <location>
        <begin position="241"/>
        <end position="261"/>
    </location>
</feature>
<dbReference type="InterPro" id="IPR044878">
    <property type="entry name" value="UbiA_sf"/>
</dbReference>
<feature type="transmembrane region" description="Helical" evidence="7">
    <location>
        <begin position="20"/>
        <end position="39"/>
    </location>
</feature>
<comment type="subcellular location">
    <subcellularLocation>
        <location evidence="1">Membrane</location>
        <topology evidence="1">Multi-pass membrane protein</topology>
    </subcellularLocation>
</comment>
<dbReference type="NCBIfam" id="TIGR01476">
    <property type="entry name" value="chlor_syn_BchG"/>
    <property type="match status" value="1"/>
</dbReference>
<reference evidence="8 9" key="1">
    <citation type="journal article" date="2016" name="J. Microbiol.">
        <title>Dankookia rubra gen. nov., sp. nov., an alphaproteobacterium isolated from sediment of a shallow stream.</title>
        <authorList>
            <person name="Kim W.H."/>
            <person name="Kim D.H."/>
            <person name="Kang K."/>
            <person name="Ahn T.Y."/>
        </authorList>
    </citation>
    <scope>NUCLEOTIDE SEQUENCE [LARGE SCALE GENOMIC DNA]</scope>
    <source>
        <strain evidence="8 9">JCM30602</strain>
    </source>
</reference>
<feature type="transmembrane region" description="Helical" evidence="7">
    <location>
        <begin position="215"/>
        <end position="235"/>
    </location>
</feature>
<dbReference type="GO" id="GO:0016765">
    <property type="term" value="F:transferase activity, transferring alkyl or aryl (other than methyl) groups"/>
    <property type="evidence" value="ECO:0007669"/>
    <property type="project" value="InterPro"/>
</dbReference>
<organism evidence="8 9">
    <name type="scientific">Dankookia rubra</name>
    <dbReference type="NCBI Taxonomy" id="1442381"/>
    <lineage>
        <taxon>Bacteria</taxon>
        <taxon>Pseudomonadati</taxon>
        <taxon>Pseudomonadota</taxon>
        <taxon>Alphaproteobacteria</taxon>
        <taxon>Acetobacterales</taxon>
        <taxon>Roseomonadaceae</taxon>
        <taxon>Dankookia</taxon>
    </lineage>
</organism>
<dbReference type="NCBIfam" id="NF005742">
    <property type="entry name" value="PRK07566.1"/>
    <property type="match status" value="1"/>
</dbReference>
<sequence length="296" mass="31042">MSATVARPALSACLELLKPVTWFAPMWAFSCGVVSSGLGGNGRWHLIVAGILLTGPLVCGTSQAINDWYDRHVDAINEPNRPIPSGRIPGDWGFRIAVMWTALSLAVATILGPWGFAATVLGLALAWAYSAPPLRLKRDGWLGGIACAACYEGLPWITGAAVMSAGAPDARVLLMAGLYSFGAIGIMTLNDFKAVEGDRRTGINSLPVTLGVDRAAQLACALMAVPQVAVVGLLLSWGAPWHAAAIAASLLAQVALMRVLLASPREKAPWYNGTGTTLYVLGMLVTAFALRPVVLP</sequence>
<keyword evidence="4 7" id="KW-1133">Transmembrane helix</keyword>
<dbReference type="RefSeq" id="WP_133287934.1">
    <property type="nucleotide sequence ID" value="NZ_SMSJ01000006.1"/>
</dbReference>
<feature type="transmembrane region" description="Helical" evidence="7">
    <location>
        <begin position="96"/>
        <end position="129"/>
    </location>
</feature>
<keyword evidence="3 7" id="KW-0812">Transmembrane</keyword>
<dbReference type="InterPro" id="IPR000537">
    <property type="entry name" value="UbiA_prenyltransferase"/>
</dbReference>
<name>A0A4R5QJD3_9PROT</name>
<protein>
    <submittedName>
        <fullName evidence="8">Chlorophyll synthase ChlG</fullName>
    </submittedName>
</protein>
<dbReference type="InterPro" id="IPR006372">
    <property type="entry name" value="Chl_synth"/>
</dbReference>
<evidence type="ECO:0000256" key="6">
    <source>
        <dbReference type="ARBA" id="ARBA00023171"/>
    </source>
</evidence>
<comment type="caution">
    <text evidence="8">The sequence shown here is derived from an EMBL/GenBank/DDBJ whole genome shotgun (WGS) entry which is preliminary data.</text>
</comment>
<keyword evidence="5 7" id="KW-0472">Membrane</keyword>
<feature type="transmembrane region" description="Helical" evidence="7">
    <location>
        <begin position="141"/>
        <end position="166"/>
    </location>
</feature>
<proteinExistence type="predicted"/>
<evidence type="ECO:0000256" key="1">
    <source>
        <dbReference type="ARBA" id="ARBA00004141"/>
    </source>
</evidence>
<keyword evidence="6" id="KW-0149">Chlorophyll biosynthesis</keyword>
<dbReference type="AlphaFoldDB" id="A0A4R5QJD3"/>
<evidence type="ECO:0000256" key="4">
    <source>
        <dbReference type="ARBA" id="ARBA00022989"/>
    </source>
</evidence>
<evidence type="ECO:0000256" key="5">
    <source>
        <dbReference type="ARBA" id="ARBA00023136"/>
    </source>
</evidence>
<feature type="transmembrane region" description="Helical" evidence="7">
    <location>
        <begin position="172"/>
        <end position="194"/>
    </location>
</feature>
<accession>A0A4R5QJD3</accession>
<dbReference type="GO" id="GO:0015995">
    <property type="term" value="P:chlorophyll biosynthetic process"/>
    <property type="evidence" value="ECO:0007669"/>
    <property type="project" value="UniProtKB-KW"/>
</dbReference>
<dbReference type="EMBL" id="SMSJ01000006">
    <property type="protein sequence ID" value="TDH63173.1"/>
    <property type="molecule type" value="Genomic_DNA"/>
</dbReference>
<dbReference type="Gene3D" id="1.10.357.140">
    <property type="entry name" value="UbiA prenyltransferase"/>
    <property type="match status" value="1"/>
</dbReference>
<keyword evidence="2" id="KW-1003">Cell membrane</keyword>
<gene>
    <name evidence="8" type="primary">chlG</name>
    <name evidence="8" type="ORF">E2C06_07265</name>
</gene>
<dbReference type="Gene3D" id="1.20.120.1780">
    <property type="entry name" value="UbiA prenyltransferase"/>
    <property type="match status" value="1"/>
</dbReference>
<dbReference type="OrthoDB" id="8559716at2"/>
<evidence type="ECO:0000313" key="8">
    <source>
        <dbReference type="EMBL" id="TDH63173.1"/>
    </source>
</evidence>
<feature type="transmembrane region" description="Helical" evidence="7">
    <location>
        <begin position="46"/>
        <end position="65"/>
    </location>
</feature>
<dbReference type="PANTHER" id="PTHR42723">
    <property type="entry name" value="CHLOROPHYLL SYNTHASE"/>
    <property type="match status" value="1"/>
</dbReference>
<dbReference type="Proteomes" id="UP000295096">
    <property type="component" value="Unassembled WGS sequence"/>
</dbReference>
<evidence type="ECO:0000256" key="2">
    <source>
        <dbReference type="ARBA" id="ARBA00022475"/>
    </source>
</evidence>
<dbReference type="PANTHER" id="PTHR42723:SF1">
    <property type="entry name" value="CHLOROPHYLL SYNTHASE, CHLOROPLASTIC"/>
    <property type="match status" value="1"/>
</dbReference>
<dbReference type="Pfam" id="PF01040">
    <property type="entry name" value="UbiA"/>
    <property type="match status" value="1"/>
</dbReference>
<evidence type="ECO:0000313" key="9">
    <source>
        <dbReference type="Proteomes" id="UP000295096"/>
    </source>
</evidence>
<dbReference type="InterPro" id="IPR050475">
    <property type="entry name" value="Prenyltransferase_related"/>
</dbReference>
<dbReference type="PROSITE" id="PS51257">
    <property type="entry name" value="PROKAR_LIPOPROTEIN"/>
    <property type="match status" value="1"/>
</dbReference>
<dbReference type="CDD" id="cd13958">
    <property type="entry name" value="PT_UbiA_chlorophyll"/>
    <property type="match status" value="1"/>
</dbReference>
<evidence type="ECO:0000256" key="7">
    <source>
        <dbReference type="SAM" id="Phobius"/>
    </source>
</evidence>
<evidence type="ECO:0000256" key="3">
    <source>
        <dbReference type="ARBA" id="ARBA00022692"/>
    </source>
</evidence>
<dbReference type="GO" id="GO:0016020">
    <property type="term" value="C:membrane"/>
    <property type="evidence" value="ECO:0007669"/>
    <property type="project" value="UniProtKB-SubCell"/>
</dbReference>
<feature type="transmembrane region" description="Helical" evidence="7">
    <location>
        <begin position="270"/>
        <end position="290"/>
    </location>
</feature>
<keyword evidence="9" id="KW-1185">Reference proteome</keyword>